<evidence type="ECO:0000313" key="2">
    <source>
        <dbReference type="Proteomes" id="UP001206639"/>
    </source>
</evidence>
<accession>A0ABT2MB42</accession>
<dbReference type="Proteomes" id="UP001206639">
    <property type="component" value="Unassembled WGS sequence"/>
</dbReference>
<evidence type="ECO:0000313" key="1">
    <source>
        <dbReference type="EMBL" id="MCT7659488.1"/>
    </source>
</evidence>
<gene>
    <name evidence="1" type="ORF">N4S67_13750</name>
</gene>
<dbReference type="Pfam" id="PF19927">
    <property type="entry name" value="DUF6390"/>
    <property type="match status" value="1"/>
</dbReference>
<proteinExistence type="predicted"/>
<dbReference type="InterPro" id="IPR045660">
    <property type="entry name" value="DUF6390"/>
</dbReference>
<organism evidence="1 2">
    <name type="scientific">Mycobacterium deserti</name>
    <dbReference type="NCBI Taxonomy" id="2978347"/>
    <lineage>
        <taxon>Bacteria</taxon>
        <taxon>Bacillati</taxon>
        <taxon>Actinomycetota</taxon>
        <taxon>Actinomycetes</taxon>
        <taxon>Mycobacteriales</taxon>
        <taxon>Mycobacteriaceae</taxon>
        <taxon>Mycobacterium</taxon>
    </lineage>
</organism>
<dbReference type="EMBL" id="JAODWD010000003">
    <property type="protein sequence ID" value="MCT7659488.1"/>
    <property type="molecule type" value="Genomic_DNA"/>
</dbReference>
<reference evidence="2" key="1">
    <citation type="submission" date="2023-07" db="EMBL/GenBank/DDBJ databases">
        <authorList>
            <person name="Deng Y."/>
            <person name="Zhang Y.-Q."/>
        </authorList>
    </citation>
    <scope>NUCLEOTIDE SEQUENCE [LARGE SCALE GENOMIC DNA]</scope>
    <source>
        <strain evidence="2">CPCC 205710</strain>
    </source>
</reference>
<keyword evidence="2" id="KW-1185">Reference proteome</keyword>
<sequence length="242" mass="25987">MTADRLSPGQALFGRYAYPPNELGYCGPTSGGGMSGLASHAREFDGAWPYLSAIADAMGAADALDEEVVTSYWVGGPALAKVDPAELLPRLRAAFTGQVTGLLDSVPASALVLAHHSFHVFVVYPWVRFLGRDAATAVGVMQDCRIRWGTVESVTGERVVIASRPLQLDNGMLTLGEPRPDNVQWKKGELSLVPPPEPGMTVSAHWDWVCATLSDDESAELETSTRTTLELVNSYVEQGVRS</sequence>
<dbReference type="RefSeq" id="WP_260993527.1">
    <property type="nucleotide sequence ID" value="NZ_JAODWD010000003.1"/>
</dbReference>
<name>A0ABT2MB42_9MYCO</name>
<comment type="caution">
    <text evidence="1">The sequence shown here is derived from an EMBL/GenBank/DDBJ whole genome shotgun (WGS) entry which is preliminary data.</text>
</comment>
<protein>
    <submittedName>
        <fullName evidence="1">DUF6390 family protein</fullName>
    </submittedName>
</protein>